<comment type="caution">
    <text evidence="1">The sequence shown here is derived from an EMBL/GenBank/DDBJ whole genome shotgun (WGS) entry which is preliminary data.</text>
</comment>
<reference evidence="2" key="1">
    <citation type="journal article" date="2019" name="Int. J. Syst. Evol. Microbiol.">
        <title>The Global Catalogue of Microorganisms (GCM) 10K type strain sequencing project: providing services to taxonomists for standard genome sequencing and annotation.</title>
        <authorList>
            <consortium name="The Broad Institute Genomics Platform"/>
            <consortium name="The Broad Institute Genome Sequencing Center for Infectious Disease"/>
            <person name="Wu L."/>
            <person name="Ma J."/>
        </authorList>
    </citation>
    <scope>NUCLEOTIDE SEQUENCE [LARGE SCALE GENOMIC DNA]</scope>
    <source>
        <strain evidence="2">CGMCC-1.15741</strain>
    </source>
</reference>
<sequence length="87" mass="9946">MSDMNPRYVAFKSVHPDGKTYEFSAWLQKVKAWAAERDMGVERERGFVAQYYSDPQYRITDHDRFTEACIEYSAAAKEATLSQGGAL</sequence>
<keyword evidence="2" id="KW-1185">Reference proteome</keyword>
<dbReference type="Proteomes" id="UP001596303">
    <property type="component" value="Unassembled WGS sequence"/>
</dbReference>
<dbReference type="RefSeq" id="WP_377377192.1">
    <property type="nucleotide sequence ID" value="NZ_JBHSSW010000008.1"/>
</dbReference>
<organism evidence="1 2">
    <name type="scientific">Ponticaulis profundi</name>
    <dbReference type="NCBI Taxonomy" id="2665222"/>
    <lineage>
        <taxon>Bacteria</taxon>
        <taxon>Pseudomonadati</taxon>
        <taxon>Pseudomonadota</taxon>
        <taxon>Alphaproteobacteria</taxon>
        <taxon>Hyphomonadales</taxon>
        <taxon>Hyphomonadaceae</taxon>
        <taxon>Ponticaulis</taxon>
    </lineage>
</organism>
<protein>
    <submittedName>
        <fullName evidence="1">Uncharacterized protein</fullName>
    </submittedName>
</protein>
<name>A0ABW1S839_9PROT</name>
<dbReference type="EMBL" id="JBHSSW010000008">
    <property type="protein sequence ID" value="MFC6197785.1"/>
    <property type="molecule type" value="Genomic_DNA"/>
</dbReference>
<evidence type="ECO:0000313" key="2">
    <source>
        <dbReference type="Proteomes" id="UP001596303"/>
    </source>
</evidence>
<gene>
    <name evidence="1" type="ORF">ACFQDM_06835</name>
</gene>
<evidence type="ECO:0000313" key="1">
    <source>
        <dbReference type="EMBL" id="MFC6197785.1"/>
    </source>
</evidence>
<proteinExistence type="predicted"/>
<accession>A0ABW1S839</accession>